<gene>
    <name evidence="3" type="ORF">EV672_101706</name>
</gene>
<dbReference type="InterPro" id="IPR001296">
    <property type="entry name" value="Glyco_trans_1"/>
</dbReference>
<dbReference type="Pfam" id="PF13579">
    <property type="entry name" value="Glyco_trans_4_4"/>
    <property type="match status" value="1"/>
</dbReference>
<dbReference type="Proteomes" id="UP000294593">
    <property type="component" value="Unassembled WGS sequence"/>
</dbReference>
<organism evidence="3 4">
    <name type="scientific">Aquabacterium commune</name>
    <dbReference type="NCBI Taxonomy" id="70586"/>
    <lineage>
        <taxon>Bacteria</taxon>
        <taxon>Pseudomonadati</taxon>
        <taxon>Pseudomonadota</taxon>
        <taxon>Betaproteobacteria</taxon>
        <taxon>Burkholderiales</taxon>
        <taxon>Aquabacterium</taxon>
    </lineage>
</organism>
<evidence type="ECO:0000259" key="1">
    <source>
        <dbReference type="Pfam" id="PF00534"/>
    </source>
</evidence>
<dbReference type="GO" id="GO:0016757">
    <property type="term" value="F:glycosyltransferase activity"/>
    <property type="evidence" value="ECO:0007669"/>
    <property type="project" value="InterPro"/>
</dbReference>
<accession>A0A4R6RPJ4</accession>
<evidence type="ECO:0000313" key="4">
    <source>
        <dbReference type="Proteomes" id="UP000294593"/>
    </source>
</evidence>
<keyword evidence="4" id="KW-1185">Reference proteome</keyword>
<feature type="domain" description="Glycosyl transferase family 1" evidence="1">
    <location>
        <begin position="208"/>
        <end position="366"/>
    </location>
</feature>
<dbReference type="EMBL" id="SNXW01000001">
    <property type="protein sequence ID" value="TDP88554.1"/>
    <property type="molecule type" value="Genomic_DNA"/>
</dbReference>
<dbReference type="AlphaFoldDB" id="A0A4R6RPJ4"/>
<dbReference type="RefSeq" id="WP_133606240.1">
    <property type="nucleotide sequence ID" value="NZ_SNXW01000001.1"/>
</dbReference>
<proteinExistence type="predicted"/>
<dbReference type="PANTHER" id="PTHR12526:SF636">
    <property type="entry name" value="BLL3647 PROTEIN"/>
    <property type="match status" value="1"/>
</dbReference>
<reference evidence="3 4" key="1">
    <citation type="submission" date="2019-03" db="EMBL/GenBank/DDBJ databases">
        <title>Genomic Encyclopedia of Type Strains, Phase IV (KMG-IV): sequencing the most valuable type-strain genomes for metagenomic binning, comparative biology and taxonomic classification.</title>
        <authorList>
            <person name="Goeker M."/>
        </authorList>
    </citation>
    <scope>NUCLEOTIDE SEQUENCE [LARGE SCALE GENOMIC DNA]</scope>
    <source>
        <strain evidence="3 4">DSM 11901</strain>
    </source>
</reference>
<dbReference type="Pfam" id="PF00534">
    <property type="entry name" value="Glycos_transf_1"/>
    <property type="match status" value="1"/>
</dbReference>
<keyword evidence="3" id="KW-0808">Transferase</keyword>
<dbReference type="Gene3D" id="3.40.50.2000">
    <property type="entry name" value="Glycogen Phosphorylase B"/>
    <property type="match status" value="2"/>
</dbReference>
<dbReference type="InterPro" id="IPR028098">
    <property type="entry name" value="Glyco_trans_4-like_N"/>
</dbReference>
<dbReference type="PANTHER" id="PTHR12526">
    <property type="entry name" value="GLYCOSYLTRANSFERASE"/>
    <property type="match status" value="1"/>
</dbReference>
<sequence>MSLRILHVISSVNPQGGGPIEGLVQLARVNGAHGHQIEVASLDDPQAEWVRRCPLPCHAMGPSHIGNYRYSPRLVPWLQANRHRYDVVIVNGIWQYHAFAAWRALSGTSTPYFVYTHGMLDPWFKRRYPLKHLKKWLFWPWAEYRLLRDAAAVLFTSEDERRLARQSFWLYRCNEVVVNYGTSVPPGEVEAQRQAFLARFPQLASTRNLLFLGRLHEKKGVDLLLQALAAVRARQPALTEGVRLVMAGPANDDYGQRMQQLATQLGLNDITVWTGMVSGAEKWGAFRCADAFALPSHQENFGISVAESLACGVPVLISNQVNIWREIEADRAGLVGDDTQVATEALLTQWLSTPQPEWRAMGSNAQACFNARFRIDRAAESLIHAMLAQSVSLPGQPAPAEPASAPR</sequence>
<name>A0A4R6RPJ4_9BURK</name>
<feature type="domain" description="Glycosyltransferase subfamily 4-like N-terminal" evidence="2">
    <location>
        <begin position="17"/>
        <end position="168"/>
    </location>
</feature>
<dbReference type="OrthoDB" id="433681at2"/>
<protein>
    <submittedName>
        <fullName evidence="3">Glycosyltransferase involved in cell wall biosynthesis</fullName>
    </submittedName>
</protein>
<dbReference type="SUPFAM" id="SSF53756">
    <property type="entry name" value="UDP-Glycosyltransferase/glycogen phosphorylase"/>
    <property type="match status" value="1"/>
</dbReference>
<comment type="caution">
    <text evidence="3">The sequence shown here is derived from an EMBL/GenBank/DDBJ whole genome shotgun (WGS) entry which is preliminary data.</text>
</comment>
<evidence type="ECO:0000313" key="3">
    <source>
        <dbReference type="EMBL" id="TDP88554.1"/>
    </source>
</evidence>
<evidence type="ECO:0000259" key="2">
    <source>
        <dbReference type="Pfam" id="PF13579"/>
    </source>
</evidence>